<dbReference type="GO" id="GO:0004222">
    <property type="term" value="F:metalloendopeptidase activity"/>
    <property type="evidence" value="ECO:0007669"/>
    <property type="project" value="TreeGrafter"/>
</dbReference>
<keyword evidence="2" id="KW-0812">Transmembrane</keyword>
<accession>A0A1X7LX25</accession>
<dbReference type="PANTHER" id="PTHR21666">
    <property type="entry name" value="PEPTIDASE-RELATED"/>
    <property type="match status" value="1"/>
</dbReference>
<name>A0A1X7LX25_9BACL</name>
<protein>
    <submittedName>
        <fullName evidence="4">Stage IV sporulation protein FA</fullName>
    </submittedName>
</protein>
<dbReference type="RefSeq" id="WP_176229004.1">
    <property type="nucleotide sequence ID" value="NZ_FXAZ01000009.1"/>
</dbReference>
<evidence type="ECO:0000256" key="1">
    <source>
        <dbReference type="SAM" id="MobiDB-lite"/>
    </source>
</evidence>
<evidence type="ECO:0000256" key="2">
    <source>
        <dbReference type="SAM" id="Phobius"/>
    </source>
</evidence>
<dbReference type="Gene3D" id="2.70.70.10">
    <property type="entry name" value="Glucose Permease (Domain IIA)"/>
    <property type="match status" value="1"/>
</dbReference>
<reference evidence="4 5" key="1">
    <citation type="submission" date="2017-04" db="EMBL/GenBank/DDBJ databases">
        <authorList>
            <person name="Afonso C.L."/>
            <person name="Miller P.J."/>
            <person name="Scott M.A."/>
            <person name="Spackman E."/>
            <person name="Goraichik I."/>
            <person name="Dimitrov K.M."/>
            <person name="Suarez D.L."/>
            <person name="Swayne D.E."/>
        </authorList>
    </citation>
    <scope>NUCLEOTIDE SEQUENCE [LARGE SCALE GENOMIC DNA]</scope>
    <source>
        <strain evidence="4 5">11</strain>
    </source>
</reference>
<proteinExistence type="predicted"/>
<feature type="domain" description="M23ase beta-sheet core" evidence="3">
    <location>
        <begin position="229"/>
        <end position="323"/>
    </location>
</feature>
<feature type="compositionally biased region" description="Basic residues" evidence="1">
    <location>
        <begin position="1"/>
        <end position="11"/>
    </location>
</feature>
<dbReference type="SUPFAM" id="SSF51261">
    <property type="entry name" value="Duplicated hybrid motif"/>
    <property type="match status" value="1"/>
</dbReference>
<evidence type="ECO:0000259" key="3">
    <source>
        <dbReference type="Pfam" id="PF01551"/>
    </source>
</evidence>
<dbReference type="AlphaFoldDB" id="A0A1X7LX25"/>
<evidence type="ECO:0000313" key="5">
    <source>
        <dbReference type="Proteomes" id="UP000193834"/>
    </source>
</evidence>
<keyword evidence="2" id="KW-1133">Transmembrane helix</keyword>
<organism evidence="4 5">
    <name type="scientific">Paenibacillus aquistagni</name>
    <dbReference type="NCBI Taxonomy" id="1852522"/>
    <lineage>
        <taxon>Bacteria</taxon>
        <taxon>Bacillati</taxon>
        <taxon>Bacillota</taxon>
        <taxon>Bacilli</taxon>
        <taxon>Bacillales</taxon>
        <taxon>Paenibacillaceae</taxon>
        <taxon>Paenibacillus</taxon>
    </lineage>
</organism>
<dbReference type="Pfam" id="PF01551">
    <property type="entry name" value="Peptidase_M23"/>
    <property type="match status" value="1"/>
</dbReference>
<dbReference type="CDD" id="cd12797">
    <property type="entry name" value="M23_peptidase"/>
    <property type="match status" value="1"/>
</dbReference>
<sequence length="330" mass="37029">MKKDIRKRRQERIRELMMGQAPEHAEERWKGTKYSYQSDRSIEMPKPADDPWNSEPRIHVEPLGERGFQVSGLDGVGMEAWPSDETGKFERSQLDDPEQAWKTSRASWEERYGWSDKPDKPGKPVAPRWLRTLKWQLAGALILGIAAVASVQLTTPWQAKANAFLSASLTENMNLEPIAVWYRETFGGSPAFIPIWGSHAQDTKEVQAASKLTPPIAGQVVQSFAVNMNGIELAPTGADRLVRSAATGRVIKVDLDDKEHMTVTIQHADGYYTVYGHLASTEVSKDDWVEVGTELGTLYEDSTTDQEKTLYFAVMKNGQYVDPVDVMDLD</sequence>
<dbReference type="PANTHER" id="PTHR21666:SF274">
    <property type="entry name" value="STAGE IV SPORULATION PROTEIN FA"/>
    <property type="match status" value="1"/>
</dbReference>
<keyword evidence="5" id="KW-1185">Reference proteome</keyword>
<feature type="region of interest" description="Disordered" evidence="1">
    <location>
        <begin position="1"/>
        <end position="64"/>
    </location>
</feature>
<dbReference type="Proteomes" id="UP000193834">
    <property type="component" value="Unassembled WGS sequence"/>
</dbReference>
<evidence type="ECO:0000313" key="4">
    <source>
        <dbReference type="EMBL" id="SMG58064.1"/>
    </source>
</evidence>
<feature type="transmembrane region" description="Helical" evidence="2">
    <location>
        <begin position="137"/>
        <end position="157"/>
    </location>
</feature>
<dbReference type="STRING" id="1852522.SAMN06295960_4593"/>
<dbReference type="EMBL" id="FXAZ01000009">
    <property type="protein sequence ID" value="SMG58064.1"/>
    <property type="molecule type" value="Genomic_DNA"/>
</dbReference>
<dbReference type="InterPro" id="IPR016047">
    <property type="entry name" value="M23ase_b-sheet_dom"/>
</dbReference>
<feature type="compositionally biased region" description="Basic and acidic residues" evidence="1">
    <location>
        <begin position="40"/>
        <end position="49"/>
    </location>
</feature>
<keyword evidence="2" id="KW-0472">Membrane</keyword>
<dbReference type="InterPro" id="IPR011055">
    <property type="entry name" value="Dup_hybrid_motif"/>
</dbReference>
<dbReference type="InterPro" id="IPR050570">
    <property type="entry name" value="Cell_wall_metabolism_enzyme"/>
</dbReference>
<gene>
    <name evidence="4" type="ORF">SAMN06295960_4593</name>
</gene>